<evidence type="ECO:0000313" key="3">
    <source>
        <dbReference type="Proteomes" id="UP000198856"/>
    </source>
</evidence>
<keyword evidence="3" id="KW-1185">Reference proteome</keyword>
<protein>
    <submittedName>
        <fullName evidence="2">Uncharacterized protein</fullName>
    </submittedName>
</protein>
<sequence length="218" mass="24021">MTDEDSEDIEEVVSMYERDDAVAPGEASSDDQAGDDQTDTDESSPGSNLEAPTVEPGGGDLEEVTGTFYVKYAQDESVTLHEVDTAQICTLIENPGLKRHEIIEGTVKQQPPMGVSYLIEELDDQYSIPVEHSSEAPTTHVYEIATEELDEGDAIAIEREGKGEIHILNVDAEQTEDTVAELRDDETTYKNAARYSDVSRVEIRTDDDDGVVSIRYMP</sequence>
<feature type="region of interest" description="Disordered" evidence="1">
    <location>
        <begin position="1"/>
        <end position="62"/>
    </location>
</feature>
<gene>
    <name evidence="2" type="ORF">SAMN05216226_106111</name>
</gene>
<dbReference type="AlphaFoldDB" id="A0A1G8VAU5"/>
<feature type="compositionally biased region" description="Acidic residues" evidence="1">
    <location>
        <begin position="28"/>
        <end position="42"/>
    </location>
</feature>
<reference evidence="2 3" key="1">
    <citation type="submission" date="2016-10" db="EMBL/GenBank/DDBJ databases">
        <authorList>
            <person name="de Groot N.N."/>
        </authorList>
    </citation>
    <scope>NUCLEOTIDE SEQUENCE [LARGE SCALE GENOMIC DNA]</scope>
    <source>
        <strain evidence="2 3">IBRC-M10015</strain>
    </source>
</reference>
<dbReference type="STRING" id="890420.SAMN05216226_106111"/>
<dbReference type="InterPro" id="IPR043850">
    <property type="entry name" value="DUF5812"/>
</dbReference>
<feature type="compositionally biased region" description="Acidic residues" evidence="1">
    <location>
        <begin position="1"/>
        <end position="11"/>
    </location>
</feature>
<dbReference type="Pfam" id="PF19129">
    <property type="entry name" value="DUF5812"/>
    <property type="match status" value="1"/>
</dbReference>
<accession>A0A1G8VAU5</accession>
<evidence type="ECO:0000256" key="1">
    <source>
        <dbReference type="SAM" id="MobiDB-lite"/>
    </source>
</evidence>
<dbReference type="EMBL" id="FNFC01000006">
    <property type="protein sequence ID" value="SDJ63188.1"/>
    <property type="molecule type" value="Genomic_DNA"/>
</dbReference>
<organism evidence="2 3">
    <name type="scientific">Halovenus aranensis</name>
    <dbReference type="NCBI Taxonomy" id="890420"/>
    <lineage>
        <taxon>Archaea</taxon>
        <taxon>Methanobacteriati</taxon>
        <taxon>Methanobacteriota</taxon>
        <taxon>Stenosarchaea group</taxon>
        <taxon>Halobacteria</taxon>
        <taxon>Halobacteriales</taxon>
        <taxon>Haloarculaceae</taxon>
        <taxon>Halovenus</taxon>
    </lineage>
</organism>
<dbReference type="OrthoDB" id="203616at2157"/>
<proteinExistence type="predicted"/>
<name>A0A1G8VAU5_9EURY</name>
<evidence type="ECO:0000313" key="2">
    <source>
        <dbReference type="EMBL" id="SDJ63188.1"/>
    </source>
</evidence>
<dbReference type="Proteomes" id="UP000198856">
    <property type="component" value="Unassembled WGS sequence"/>
</dbReference>
<dbReference type="RefSeq" id="WP_092701564.1">
    <property type="nucleotide sequence ID" value="NZ_FNFC01000006.1"/>
</dbReference>